<proteinExistence type="predicted"/>
<dbReference type="EMBL" id="WWCS01000007">
    <property type="protein sequence ID" value="MYN40328.1"/>
    <property type="molecule type" value="Genomic_DNA"/>
</dbReference>
<sequence>MDTLDEIRRSGPEGLKRALEFERGLLNVAKEKFELISPLEHSDLLRLQEDRNRCAHPSLTNDEKPYSPPAELARLHIHSAITHLLQHPPAQGKYALARVIADVTSEYFPTDEKRAKVSLLGGPLKKPKESLTANFIVLLLKGLLDKQHGHKQRQRYFSALMATAALHHVTYEKTLKGKLNSICASTTDDDLNLMSSLVMKVPDIWNHLDASVSERVENYVDQLPTARFNDISELLKFEPLKRFALSRVKRMRLDDLAISFFGVAPGIVIDTATQRLSATRSKEQVAGWMQELSYMASDFSEDQINRLLRVISANSHARGSAELGLLLKRCRSAMVVSEATFDRLTDELDLPTIE</sequence>
<gene>
    <name evidence="1" type="ORF">GTP55_13180</name>
</gene>
<comment type="caution">
    <text evidence="1">The sequence shown here is derived from an EMBL/GenBank/DDBJ whole genome shotgun (WGS) entry which is preliminary data.</text>
</comment>
<evidence type="ECO:0000313" key="1">
    <source>
        <dbReference type="EMBL" id="MYN40328.1"/>
    </source>
</evidence>
<protein>
    <submittedName>
        <fullName evidence="1">Uncharacterized protein</fullName>
    </submittedName>
</protein>
<organism evidence="1 2">
    <name type="scientific">Duganella margarita</name>
    <dbReference type="NCBI Taxonomy" id="2692170"/>
    <lineage>
        <taxon>Bacteria</taxon>
        <taxon>Pseudomonadati</taxon>
        <taxon>Pseudomonadota</taxon>
        <taxon>Betaproteobacteria</taxon>
        <taxon>Burkholderiales</taxon>
        <taxon>Oxalobacteraceae</taxon>
        <taxon>Telluria group</taxon>
        <taxon>Duganella</taxon>
    </lineage>
</organism>
<name>A0ABW9WHB8_9BURK</name>
<keyword evidence="2" id="KW-1185">Reference proteome</keyword>
<dbReference type="RefSeq" id="WP_161045391.1">
    <property type="nucleotide sequence ID" value="NZ_WWCS01000007.1"/>
</dbReference>
<dbReference type="Proteomes" id="UP000466332">
    <property type="component" value="Unassembled WGS sequence"/>
</dbReference>
<evidence type="ECO:0000313" key="2">
    <source>
        <dbReference type="Proteomes" id="UP000466332"/>
    </source>
</evidence>
<accession>A0ABW9WHB8</accession>
<reference evidence="1 2" key="1">
    <citation type="submission" date="2019-12" db="EMBL/GenBank/DDBJ databases">
        <title>Novel species isolated from a subtropical stream in China.</title>
        <authorList>
            <person name="Lu H."/>
        </authorList>
    </citation>
    <scope>NUCLEOTIDE SEQUENCE [LARGE SCALE GENOMIC DNA]</scope>
    <source>
        <strain evidence="1 2">FT109W</strain>
    </source>
</reference>